<comment type="caution">
    <text evidence="1">The sequence shown here is derived from an EMBL/GenBank/DDBJ whole genome shotgun (WGS) entry which is preliminary data.</text>
</comment>
<evidence type="ECO:0000313" key="1">
    <source>
        <dbReference type="EMBL" id="KKL63416.1"/>
    </source>
</evidence>
<reference evidence="1" key="1">
    <citation type="journal article" date="2015" name="Nature">
        <title>Complex archaea that bridge the gap between prokaryotes and eukaryotes.</title>
        <authorList>
            <person name="Spang A."/>
            <person name="Saw J.H."/>
            <person name="Jorgensen S.L."/>
            <person name="Zaremba-Niedzwiedzka K."/>
            <person name="Martijn J."/>
            <person name="Lind A.E."/>
            <person name="van Eijk R."/>
            <person name="Schleper C."/>
            <person name="Guy L."/>
            <person name="Ettema T.J."/>
        </authorList>
    </citation>
    <scope>NUCLEOTIDE SEQUENCE</scope>
</reference>
<name>A0A0F9EB38_9ZZZZ</name>
<gene>
    <name evidence="1" type="ORF">LCGC14_2175290</name>
</gene>
<feature type="non-terminal residue" evidence="1">
    <location>
        <position position="405"/>
    </location>
</feature>
<protein>
    <submittedName>
        <fullName evidence="1">Uncharacterized protein</fullName>
    </submittedName>
</protein>
<dbReference type="EMBL" id="LAZR01028178">
    <property type="protein sequence ID" value="KKL63416.1"/>
    <property type="molecule type" value="Genomic_DNA"/>
</dbReference>
<organism evidence="1">
    <name type="scientific">marine sediment metagenome</name>
    <dbReference type="NCBI Taxonomy" id="412755"/>
    <lineage>
        <taxon>unclassified sequences</taxon>
        <taxon>metagenomes</taxon>
        <taxon>ecological metagenomes</taxon>
    </lineage>
</organism>
<dbReference type="AlphaFoldDB" id="A0A0F9EB38"/>
<sequence length="405" mass="44292">MTWATERLKIGKRRFRVVEMELDFCSLTYGIAPCTAALSSAEPNKCFNTRVSCQDPPNYAPETKTYRFCDPVEGIPKLLAAIPSLKSVAVAPAKIDPGNTLGVRASVSIEFADHRYHDRGVDNYAAERISGVASFFGTGYTPYDQGTYFGKLRARNPYFVGRLLHVLTGYLPWDHNKPAGNQPEFTQAEVLDTLRRHTYVMDQWEGPDNGGSFKVTAKDVLRLTTGVKAECPVQNTGRLSAGINAGVTALTVTPAGTGNAEYAAAGTIRLESELMTFTRTADAFTVVRGTDGTTAAAHAADVAIQQGKRFSSIRVDSIIEDLLTNFAGVSSAYIPTADWTAEADTWLASSIFSTVIVEPTSVETLVNELCREALVYLWWDEIDQEIKYRALRPQDSEATVTEDNA</sequence>
<proteinExistence type="predicted"/>
<accession>A0A0F9EB38</accession>